<dbReference type="RefSeq" id="WP_369667259.1">
    <property type="nucleotide sequence ID" value="NZ_JBDKXB010000012.1"/>
</dbReference>
<dbReference type="SUPFAM" id="SSF51445">
    <property type="entry name" value="(Trans)glycosidases"/>
    <property type="match status" value="1"/>
</dbReference>
<sequence length="432" mass="48595">MKIYNLFPLLAGPVVQWTPHLERAAAMGFDWIFVNPIQTTGRSGSLYSIADYFAINEALIDPASGLSPEAQVRAMTDEARQLGLRLMVDLVVNHCAYDSALVQQRPAWFAYEGGAVAHPYCVEADGSRVVWSDLARFDHHNSADADGLWHYTAEIVDYLIGLGFTGFRCDAAYQIPAPFWRKLIGRFKDRDPDLVFVAETLGCSPDQTRETAAAGFDAVFNSGKWWDFESPWLLEQYELTRQVAPSIGFPESHDTERLFNETNGNVAAMKQRYLFAALFSSGVLMPIGFEYGFRRRLHVVETTPAHWEAPAVDLTGFITGVNQLKSRYQVFQEESLTQPLAHANPAILLLRKTCQRGDRQALIVLNKDPHHRQRFYNDDLSRYVQGPSPLRDVSPECPQAQVPMPFSFDLEPGMARIFVTGSSRDQVRRAAV</sequence>
<dbReference type="Pfam" id="PF14701">
    <property type="entry name" value="hDGE_amylase"/>
    <property type="match status" value="1"/>
</dbReference>
<evidence type="ECO:0000313" key="3">
    <source>
        <dbReference type="Proteomes" id="UP001564408"/>
    </source>
</evidence>
<dbReference type="Gene3D" id="3.20.20.80">
    <property type="entry name" value="Glycosidases"/>
    <property type="match status" value="1"/>
</dbReference>
<proteinExistence type="predicted"/>
<organism evidence="2 3">
    <name type="scientific">Thioalkalicoccus limnaeus</name>
    <dbReference type="NCBI Taxonomy" id="120681"/>
    <lineage>
        <taxon>Bacteria</taxon>
        <taxon>Pseudomonadati</taxon>
        <taxon>Pseudomonadota</taxon>
        <taxon>Gammaproteobacteria</taxon>
        <taxon>Chromatiales</taxon>
        <taxon>Chromatiaceae</taxon>
        <taxon>Thioalkalicoccus</taxon>
    </lineage>
</organism>
<dbReference type="InterPro" id="IPR006047">
    <property type="entry name" value="GH13_cat_dom"/>
</dbReference>
<evidence type="ECO:0000259" key="1">
    <source>
        <dbReference type="SMART" id="SM00642"/>
    </source>
</evidence>
<name>A0ABV4BFX9_9GAMM</name>
<evidence type="ECO:0000313" key="2">
    <source>
        <dbReference type="EMBL" id="MEY6432874.1"/>
    </source>
</evidence>
<dbReference type="PANTHER" id="PTHR47786">
    <property type="entry name" value="ALPHA-1,4-GLUCAN:MALTOSE-1-PHOSPHATE MALTOSYLTRANSFERASE"/>
    <property type="match status" value="1"/>
</dbReference>
<dbReference type="EMBL" id="JBDKXB010000012">
    <property type="protein sequence ID" value="MEY6432874.1"/>
    <property type="molecule type" value="Genomic_DNA"/>
</dbReference>
<dbReference type="InterPro" id="IPR032792">
    <property type="entry name" value="AGL_glucanoTrfase"/>
</dbReference>
<protein>
    <submittedName>
        <fullName evidence="2">Alpha-amylase family glycosyl hydrolase</fullName>
    </submittedName>
</protein>
<gene>
    <name evidence="2" type="ORF">ABC977_10685</name>
</gene>
<comment type="caution">
    <text evidence="2">The sequence shown here is derived from an EMBL/GenBank/DDBJ whole genome shotgun (WGS) entry which is preliminary data.</text>
</comment>
<feature type="domain" description="Glycosyl hydrolase family 13 catalytic" evidence="1">
    <location>
        <begin position="16"/>
        <end position="325"/>
    </location>
</feature>
<keyword evidence="3" id="KW-1185">Reference proteome</keyword>
<reference evidence="2 3" key="1">
    <citation type="submission" date="2024-05" db="EMBL/GenBank/DDBJ databases">
        <title>Genome Sequence and Characterization of the New Strain Purple Sulfur Bacterium of Genus Thioalkalicoccus.</title>
        <authorList>
            <person name="Bryantseva I.A."/>
            <person name="Kyndt J.A."/>
            <person name="Imhoff J.F."/>
        </authorList>
    </citation>
    <scope>NUCLEOTIDE SEQUENCE [LARGE SCALE GENOMIC DNA]</scope>
    <source>
        <strain evidence="2 3">Um2</strain>
    </source>
</reference>
<dbReference type="GO" id="GO:0016787">
    <property type="term" value="F:hydrolase activity"/>
    <property type="evidence" value="ECO:0007669"/>
    <property type="project" value="UniProtKB-KW"/>
</dbReference>
<dbReference type="SMART" id="SM00642">
    <property type="entry name" value="Aamy"/>
    <property type="match status" value="1"/>
</dbReference>
<accession>A0ABV4BFX9</accession>
<dbReference type="PANTHER" id="PTHR47786:SF2">
    <property type="entry name" value="GLYCOSYL HYDROLASE FAMILY 13 CATALYTIC DOMAIN-CONTAINING PROTEIN"/>
    <property type="match status" value="1"/>
</dbReference>
<dbReference type="InterPro" id="IPR017853">
    <property type="entry name" value="GH"/>
</dbReference>
<dbReference type="Proteomes" id="UP001564408">
    <property type="component" value="Unassembled WGS sequence"/>
</dbReference>
<keyword evidence="2" id="KW-0378">Hydrolase</keyword>